<feature type="domain" description="N,N-dimethylformamidase beta subunit-like C-terminal" evidence="1">
    <location>
        <begin position="136"/>
        <end position="521"/>
    </location>
</feature>
<protein>
    <recommendedName>
        <fullName evidence="1">N,N-dimethylformamidase beta subunit-like C-terminal domain-containing protein</fullName>
    </recommendedName>
</protein>
<sequence length="567" mass="61750">MNSKPAHHKKSSASNNRAVLALAAGVMLFGVLFGSLALVESGSTNSATKAPTTNLLGHQAKGRSDRSIAKIETYLSSYGVVSSQIVAQNQLPGTTSWQLANTGAPGYVQGFADKTYARIGEKVTLYISSTAPTYQVFAYRMGYYQGKGAHLVWSSPMEKGFVQASCPLTPVVNMVSCDNWTPSLTVDITKNFFQGDYIFKLVGSQGQQSWIPLTVWDPASNATYLIKNDVFTWQAWNPYGGYDFYVGQGSCPSNHYPLCSRARVVSFDRPYAYGGGAADFMVNEYPLVRFMEKHGLNVAYANDQTVIEHPNILEKHAAVLSLGHDECWSYRERVAATNAQNHGVNFIFFGASAMLRHVRLQPSPLGQNREEVDYRNSYKDPLYGKGNPLEVTGNTWMSPPASWPETGFVGESYAGFLLNGATPAPFVVADASAWIFKGTGLKDGSAIPGVLQSDFDHFYTPNPHPNNLQILGHSPIPISRVVTDLGTQNGYAYSDMTYYTTANSNAGVFDSGTNNWINSLNSCGSSTANCPATYTRKITANLLWLFGQGPTGELDPSTANFSTFYPS</sequence>
<proteinExistence type="predicted"/>
<keyword evidence="3" id="KW-1185">Reference proteome</keyword>
<accession>A0A1M4SAL2</accession>
<reference evidence="3" key="1">
    <citation type="submission" date="2016-11" db="EMBL/GenBank/DDBJ databases">
        <authorList>
            <person name="Varghese N."/>
            <person name="Submissions S."/>
        </authorList>
    </citation>
    <scope>NUCLEOTIDE SEQUENCE [LARGE SCALE GENOMIC DNA]</scope>
    <source>
        <strain evidence="3">DSM 19514</strain>
    </source>
</reference>
<evidence type="ECO:0000313" key="3">
    <source>
        <dbReference type="Proteomes" id="UP000184295"/>
    </source>
</evidence>
<dbReference type="OrthoDB" id="505641at2"/>
<dbReference type="InterPro" id="IPR046540">
    <property type="entry name" value="DMFA2_C"/>
</dbReference>
<dbReference type="Pfam" id="PF20254">
    <property type="entry name" value="DMFA2_C"/>
    <property type="match status" value="1"/>
</dbReference>
<dbReference type="STRING" id="1121881.SAMN02745225_00170"/>
<name>A0A1M4SAL2_9ACTN</name>
<organism evidence="2 3">
    <name type="scientific">Ferrithrix thermotolerans DSM 19514</name>
    <dbReference type="NCBI Taxonomy" id="1121881"/>
    <lineage>
        <taxon>Bacteria</taxon>
        <taxon>Bacillati</taxon>
        <taxon>Actinomycetota</taxon>
        <taxon>Acidimicrobiia</taxon>
        <taxon>Acidimicrobiales</taxon>
        <taxon>Acidimicrobiaceae</taxon>
        <taxon>Ferrithrix</taxon>
    </lineage>
</organism>
<dbReference type="EMBL" id="FQUL01000002">
    <property type="protein sequence ID" value="SHE29208.1"/>
    <property type="molecule type" value="Genomic_DNA"/>
</dbReference>
<evidence type="ECO:0000313" key="2">
    <source>
        <dbReference type="EMBL" id="SHE29208.1"/>
    </source>
</evidence>
<dbReference type="Proteomes" id="UP000184295">
    <property type="component" value="Unassembled WGS sequence"/>
</dbReference>
<gene>
    <name evidence="2" type="ORF">SAMN02745225_00170</name>
</gene>
<evidence type="ECO:0000259" key="1">
    <source>
        <dbReference type="Pfam" id="PF20254"/>
    </source>
</evidence>
<dbReference type="AlphaFoldDB" id="A0A1M4SAL2"/>
<dbReference type="RefSeq" id="WP_143146311.1">
    <property type="nucleotide sequence ID" value="NZ_FQUL01000002.1"/>
</dbReference>